<feature type="transmembrane region" description="Helical" evidence="20">
    <location>
        <begin position="286"/>
        <end position="303"/>
    </location>
</feature>
<evidence type="ECO:0000256" key="7">
    <source>
        <dbReference type="ARBA" id="ARBA00019373"/>
    </source>
</evidence>
<keyword evidence="12 18" id="KW-0548">Nucleotidyltransferase</keyword>
<feature type="transmembrane region" description="Helical" evidence="20">
    <location>
        <begin position="216"/>
        <end position="235"/>
    </location>
</feature>
<evidence type="ECO:0000256" key="2">
    <source>
        <dbReference type="ARBA" id="ARBA00004651"/>
    </source>
</evidence>
<dbReference type="GO" id="GO:0005886">
    <property type="term" value="C:plasma membrane"/>
    <property type="evidence" value="ECO:0007669"/>
    <property type="project" value="UniProtKB-SubCell"/>
</dbReference>
<keyword evidence="13 20" id="KW-1133">Transmembrane helix</keyword>
<evidence type="ECO:0000256" key="13">
    <source>
        <dbReference type="ARBA" id="ARBA00022989"/>
    </source>
</evidence>
<evidence type="ECO:0000256" key="4">
    <source>
        <dbReference type="ARBA" id="ARBA00005189"/>
    </source>
</evidence>
<evidence type="ECO:0000256" key="6">
    <source>
        <dbReference type="ARBA" id="ARBA00012487"/>
    </source>
</evidence>
<feature type="transmembrane region" description="Helical" evidence="20">
    <location>
        <begin position="179"/>
        <end position="196"/>
    </location>
</feature>
<keyword evidence="15 20" id="KW-0472">Membrane</keyword>
<evidence type="ECO:0000256" key="17">
    <source>
        <dbReference type="ARBA" id="ARBA00023264"/>
    </source>
</evidence>
<feature type="region of interest" description="Disordered" evidence="19">
    <location>
        <begin position="1"/>
        <end position="94"/>
    </location>
</feature>
<feature type="transmembrane region" description="Helical" evidence="20">
    <location>
        <begin position="247"/>
        <end position="266"/>
    </location>
</feature>
<dbReference type="UniPathway" id="UPA00557">
    <property type="reaction ID" value="UER00614"/>
</dbReference>
<organism evidence="21 22">
    <name type="scientific">Parafrankia soli</name>
    <dbReference type="NCBI Taxonomy" id="2599596"/>
    <lineage>
        <taxon>Bacteria</taxon>
        <taxon>Bacillati</taxon>
        <taxon>Actinomycetota</taxon>
        <taxon>Actinomycetes</taxon>
        <taxon>Frankiales</taxon>
        <taxon>Frankiaceae</taxon>
        <taxon>Parafrankia</taxon>
    </lineage>
</organism>
<evidence type="ECO:0000256" key="20">
    <source>
        <dbReference type="SAM" id="Phobius"/>
    </source>
</evidence>
<dbReference type="Pfam" id="PF01148">
    <property type="entry name" value="CTP_transf_1"/>
    <property type="match status" value="1"/>
</dbReference>
<keyword evidence="16" id="KW-0594">Phospholipid biosynthesis</keyword>
<comment type="pathway">
    <text evidence="3 18">Phospholipid metabolism; CDP-diacylglycerol biosynthesis; CDP-diacylglycerol from sn-glycerol 3-phosphate: step 3/3.</text>
</comment>
<feature type="transmembrane region" description="Helical" evidence="20">
    <location>
        <begin position="157"/>
        <end position="173"/>
    </location>
</feature>
<dbReference type="EMBL" id="MAXA01000069">
    <property type="protein sequence ID" value="OHV40438.1"/>
    <property type="molecule type" value="Genomic_DNA"/>
</dbReference>
<comment type="caution">
    <text evidence="21">The sequence shown here is derived from an EMBL/GenBank/DDBJ whole genome shotgun (WGS) entry which is preliminary data.</text>
</comment>
<dbReference type="PROSITE" id="PS01315">
    <property type="entry name" value="CDS"/>
    <property type="match status" value="1"/>
</dbReference>
<evidence type="ECO:0000256" key="15">
    <source>
        <dbReference type="ARBA" id="ARBA00023136"/>
    </source>
</evidence>
<comment type="pathway">
    <text evidence="4">Lipid metabolism.</text>
</comment>
<keyword evidence="8" id="KW-1003">Cell membrane</keyword>
<dbReference type="EC" id="2.7.7.41" evidence="6 18"/>
<evidence type="ECO:0000256" key="3">
    <source>
        <dbReference type="ARBA" id="ARBA00005119"/>
    </source>
</evidence>
<evidence type="ECO:0000256" key="1">
    <source>
        <dbReference type="ARBA" id="ARBA00001698"/>
    </source>
</evidence>
<reference evidence="22" key="1">
    <citation type="submission" date="2016-07" db="EMBL/GenBank/DDBJ databases">
        <title>Frankia sp. NRRL B-16219 Genome sequencing.</title>
        <authorList>
            <person name="Ghodhbane-Gtari F."/>
            <person name="Swanson E."/>
            <person name="Gueddou A."/>
            <person name="Louati M."/>
            <person name="Nouioui I."/>
            <person name="Hezbri K."/>
            <person name="Abebe-Akele F."/>
            <person name="Simpson S."/>
            <person name="Morris K."/>
            <person name="Thomas K."/>
            <person name="Gtari M."/>
            <person name="Tisa L.S."/>
        </authorList>
    </citation>
    <scope>NUCLEOTIDE SEQUENCE [LARGE SCALE GENOMIC DNA]</scope>
    <source>
        <strain evidence="22">NRRL B-16219</strain>
    </source>
</reference>
<evidence type="ECO:0000313" key="21">
    <source>
        <dbReference type="EMBL" id="OHV40438.1"/>
    </source>
</evidence>
<keyword evidence="22" id="KW-1185">Reference proteome</keyword>
<evidence type="ECO:0000256" key="14">
    <source>
        <dbReference type="ARBA" id="ARBA00023098"/>
    </source>
</evidence>
<evidence type="ECO:0000256" key="11">
    <source>
        <dbReference type="ARBA" id="ARBA00022692"/>
    </source>
</evidence>
<dbReference type="PANTHER" id="PTHR46382:SF1">
    <property type="entry name" value="PHOSPHATIDATE CYTIDYLYLTRANSFERASE"/>
    <property type="match status" value="1"/>
</dbReference>
<feature type="compositionally biased region" description="Low complexity" evidence="19">
    <location>
        <begin position="60"/>
        <end position="91"/>
    </location>
</feature>
<evidence type="ECO:0000256" key="9">
    <source>
        <dbReference type="ARBA" id="ARBA00022516"/>
    </source>
</evidence>
<dbReference type="AlphaFoldDB" id="A0A1S1R0G4"/>
<evidence type="ECO:0000256" key="10">
    <source>
        <dbReference type="ARBA" id="ARBA00022679"/>
    </source>
</evidence>
<evidence type="ECO:0000256" key="18">
    <source>
        <dbReference type="RuleBase" id="RU003938"/>
    </source>
</evidence>
<dbReference type="GO" id="GO:0016024">
    <property type="term" value="P:CDP-diacylglycerol biosynthetic process"/>
    <property type="evidence" value="ECO:0007669"/>
    <property type="project" value="UniProtKB-UniPathway"/>
</dbReference>
<keyword evidence="14" id="KW-0443">Lipid metabolism</keyword>
<evidence type="ECO:0000256" key="5">
    <source>
        <dbReference type="ARBA" id="ARBA00010185"/>
    </source>
</evidence>
<proteinExistence type="inferred from homology"/>
<dbReference type="PANTHER" id="PTHR46382">
    <property type="entry name" value="PHOSPHATIDATE CYTIDYLYLTRANSFERASE"/>
    <property type="match status" value="1"/>
</dbReference>
<comment type="catalytic activity">
    <reaction evidence="1 18">
        <text>a 1,2-diacyl-sn-glycero-3-phosphate + CTP + H(+) = a CDP-1,2-diacyl-sn-glycerol + diphosphate</text>
        <dbReference type="Rhea" id="RHEA:16229"/>
        <dbReference type="ChEBI" id="CHEBI:15378"/>
        <dbReference type="ChEBI" id="CHEBI:33019"/>
        <dbReference type="ChEBI" id="CHEBI:37563"/>
        <dbReference type="ChEBI" id="CHEBI:58332"/>
        <dbReference type="ChEBI" id="CHEBI:58608"/>
        <dbReference type="EC" id="2.7.7.41"/>
    </reaction>
</comment>
<name>A0A1S1R0G4_9ACTN</name>
<comment type="subcellular location">
    <subcellularLocation>
        <location evidence="2">Cell membrane</location>
        <topology evidence="2">Multi-pass membrane protein</topology>
    </subcellularLocation>
</comment>
<evidence type="ECO:0000256" key="12">
    <source>
        <dbReference type="ARBA" id="ARBA00022695"/>
    </source>
</evidence>
<keyword evidence="11 18" id="KW-0812">Transmembrane</keyword>
<accession>A0A1S1R0G4</accession>
<protein>
    <recommendedName>
        <fullName evidence="7 18">Phosphatidate cytidylyltransferase</fullName>
        <ecNumber evidence="6 18">2.7.7.41</ecNumber>
    </recommendedName>
</protein>
<feature type="transmembrane region" description="Helical" evidence="20">
    <location>
        <begin position="104"/>
        <end position="122"/>
    </location>
</feature>
<dbReference type="GO" id="GO:0004605">
    <property type="term" value="F:phosphatidate cytidylyltransferase activity"/>
    <property type="evidence" value="ECO:0007669"/>
    <property type="project" value="UniProtKB-EC"/>
</dbReference>
<gene>
    <name evidence="21" type="ORF">BBK14_12360</name>
</gene>
<keyword evidence="17" id="KW-1208">Phospholipid metabolism</keyword>
<evidence type="ECO:0000256" key="8">
    <source>
        <dbReference type="ARBA" id="ARBA00022475"/>
    </source>
</evidence>
<evidence type="ECO:0000256" key="16">
    <source>
        <dbReference type="ARBA" id="ARBA00023209"/>
    </source>
</evidence>
<evidence type="ECO:0000256" key="19">
    <source>
        <dbReference type="SAM" id="MobiDB-lite"/>
    </source>
</evidence>
<keyword evidence="10 18" id="KW-0808">Transferase</keyword>
<comment type="similarity">
    <text evidence="5 18">Belongs to the CDS family.</text>
</comment>
<evidence type="ECO:0000313" key="22">
    <source>
        <dbReference type="Proteomes" id="UP000179769"/>
    </source>
</evidence>
<keyword evidence="9" id="KW-0444">Lipid biosynthesis</keyword>
<dbReference type="OrthoDB" id="9799199at2"/>
<dbReference type="Proteomes" id="UP000179769">
    <property type="component" value="Unassembled WGS sequence"/>
</dbReference>
<dbReference type="InterPro" id="IPR000374">
    <property type="entry name" value="PC_trans"/>
</dbReference>
<sequence>MDGGPRGAVSVSALGVPPEDASVTDRADTPDGGRGNAGDVPVHTRPVDLAPAGPIPAGPAPANSASGTAATPDAAAPPETASEPPRGGRAPRNGRRVIRAGRDLPAAIAVGVVLGAVILVPLFTLYPIWVAVVSAAVAVGTYEVVRALHVAGMSVPLVPLAAGAIAMPVAAYTSGTNGLALALAGTTLAAVAVRAVRDPAGGGRHGGGRQARLRDAAACAFTSAYVGFPAGFATLLTSAPDGHWRTIAFLGTVVASDIGGYTAGVLSGGRHKLAPSVSPGKSWEGFAGSVVGCVVVASVLMAWPLGAEIWQGALLGAAVACTATVGDLGESLLKRDIGIKDMGNLLPGHGGLMDRLDSLLCTAPVAWLLITAFLG</sequence>